<evidence type="ECO:0000313" key="2">
    <source>
        <dbReference type="Proteomes" id="UP000199068"/>
    </source>
</evidence>
<protein>
    <recommendedName>
        <fullName evidence="3">DUF2922 domain-containing protein</fullName>
    </recommendedName>
</protein>
<dbReference type="Proteomes" id="UP000199068">
    <property type="component" value="Unassembled WGS sequence"/>
</dbReference>
<evidence type="ECO:0000313" key="1">
    <source>
        <dbReference type="EMBL" id="SDL27614.1"/>
    </source>
</evidence>
<reference evidence="1 2" key="1">
    <citation type="submission" date="2016-10" db="EMBL/GenBank/DDBJ databases">
        <authorList>
            <person name="de Groot N.N."/>
        </authorList>
    </citation>
    <scope>NUCLEOTIDE SEQUENCE [LARGE SCALE GENOMIC DNA]</scope>
    <source>
        <strain evidence="1 2">DSM 797</strain>
    </source>
</reference>
<organism evidence="1 2">
    <name type="scientific">Romboutsia lituseburensis DSM 797</name>
    <dbReference type="NCBI Taxonomy" id="1121325"/>
    <lineage>
        <taxon>Bacteria</taxon>
        <taxon>Bacillati</taxon>
        <taxon>Bacillota</taxon>
        <taxon>Clostridia</taxon>
        <taxon>Peptostreptococcales</taxon>
        <taxon>Peptostreptococcaceae</taxon>
        <taxon>Romboutsia</taxon>
    </lineage>
</organism>
<dbReference type="EMBL" id="FNGW01000001">
    <property type="protein sequence ID" value="SDL27614.1"/>
    <property type="molecule type" value="Genomic_DNA"/>
</dbReference>
<dbReference type="Pfam" id="PF11148">
    <property type="entry name" value="DUF2922"/>
    <property type="match status" value="1"/>
</dbReference>
<dbReference type="InterPro" id="IPR021321">
    <property type="entry name" value="DUF2922"/>
</dbReference>
<dbReference type="AlphaFoldDB" id="A0A1G9IRW8"/>
<name>A0A1G9IRW8_9FIRM</name>
<accession>A0A1G9IRW8</accession>
<proteinExistence type="predicted"/>
<dbReference type="STRING" id="1121325.SAMN04515677_101348"/>
<sequence length="75" mass="8261">MEIKKKLVMNFKTILGKKVAISVDNPREDLNESEIKTAMENILAKNIFTANGDDLVSCVDAKVVETGTTDYDLGL</sequence>
<evidence type="ECO:0008006" key="3">
    <source>
        <dbReference type="Google" id="ProtNLM"/>
    </source>
</evidence>
<gene>
    <name evidence="1" type="ORF">SAMN04515677_101348</name>
</gene>
<dbReference type="RefSeq" id="WP_092722241.1">
    <property type="nucleotide sequence ID" value="NZ_FNGW01000001.1"/>
</dbReference>
<keyword evidence="2" id="KW-1185">Reference proteome</keyword>